<evidence type="ECO:0000256" key="4">
    <source>
        <dbReference type="ARBA" id="ARBA00022692"/>
    </source>
</evidence>
<dbReference type="SUPFAM" id="SSF69572">
    <property type="entry name" value="Activating enzymes of the ubiquitin-like proteins"/>
    <property type="match status" value="1"/>
</dbReference>
<accession>A0A437QE61</accession>
<dbReference type="CDD" id="cd00755">
    <property type="entry name" value="YgdL_like"/>
    <property type="match status" value="1"/>
</dbReference>
<dbReference type="PANTHER" id="PTHR43267">
    <property type="entry name" value="TRNA THREONYLCARBAMOYLADENOSINE DEHYDRATASE"/>
    <property type="match status" value="1"/>
</dbReference>
<dbReference type="InterPro" id="IPR000594">
    <property type="entry name" value="ThiF_NAD_FAD-bd"/>
</dbReference>
<dbReference type="Gene3D" id="3.40.50.720">
    <property type="entry name" value="NAD(P)-binding Rossmann-like Domain"/>
    <property type="match status" value="1"/>
</dbReference>
<comment type="caution">
    <text evidence="12">The sequence shown here is derived from an EMBL/GenBank/DDBJ whole genome shotgun (WGS) entry which is preliminary data.</text>
</comment>
<dbReference type="RefSeq" id="WP_127692995.1">
    <property type="nucleotide sequence ID" value="NZ_SACQ01000001.1"/>
</dbReference>
<evidence type="ECO:0000256" key="10">
    <source>
        <dbReference type="ARBA" id="ARBA00083375"/>
    </source>
</evidence>
<dbReference type="Pfam" id="PF00899">
    <property type="entry name" value="ThiF"/>
    <property type="match status" value="1"/>
</dbReference>
<keyword evidence="4" id="KW-0812">Transmembrane</keyword>
<keyword evidence="3" id="KW-0436">Ligase</keyword>
<dbReference type="GO" id="GO:0008641">
    <property type="term" value="F:ubiquitin-like modifier activating enzyme activity"/>
    <property type="evidence" value="ECO:0007669"/>
    <property type="project" value="InterPro"/>
</dbReference>
<protein>
    <recommendedName>
        <fullName evidence="9">tRNA threonylcarbamoyladenosine dehydratase</fullName>
    </recommendedName>
    <alternativeName>
        <fullName evidence="10">t(6)A37 dehydratase</fullName>
    </alternativeName>
</protein>
<dbReference type="GO" id="GO:0061504">
    <property type="term" value="P:cyclic threonylcarbamoyladenosine biosynthetic process"/>
    <property type="evidence" value="ECO:0007669"/>
    <property type="project" value="TreeGrafter"/>
</dbReference>
<dbReference type="FunFam" id="3.40.50.720:FF:000096">
    <property type="entry name" value="tRNA cyclic N6-threonylcarbamoyladenosine(37) synthase TcdA"/>
    <property type="match status" value="1"/>
</dbReference>
<evidence type="ECO:0000256" key="8">
    <source>
        <dbReference type="ARBA" id="ARBA00023136"/>
    </source>
</evidence>
<dbReference type="NCBIfam" id="NF011696">
    <property type="entry name" value="PRK15116.1"/>
    <property type="match status" value="1"/>
</dbReference>
<evidence type="ECO:0000256" key="5">
    <source>
        <dbReference type="ARBA" id="ARBA00022741"/>
    </source>
</evidence>
<organism evidence="12 13">
    <name type="scientific">Neptunomonas marina</name>
    <dbReference type="NCBI Taxonomy" id="1815562"/>
    <lineage>
        <taxon>Bacteria</taxon>
        <taxon>Pseudomonadati</taxon>
        <taxon>Pseudomonadota</taxon>
        <taxon>Gammaproteobacteria</taxon>
        <taxon>Oceanospirillales</taxon>
        <taxon>Oceanospirillaceae</taxon>
        <taxon>Neptunomonas</taxon>
    </lineage>
</organism>
<evidence type="ECO:0000256" key="3">
    <source>
        <dbReference type="ARBA" id="ARBA00022598"/>
    </source>
</evidence>
<evidence type="ECO:0000256" key="7">
    <source>
        <dbReference type="ARBA" id="ARBA00022989"/>
    </source>
</evidence>
<evidence type="ECO:0000256" key="1">
    <source>
        <dbReference type="ARBA" id="ARBA00004167"/>
    </source>
</evidence>
<evidence type="ECO:0000256" key="6">
    <source>
        <dbReference type="ARBA" id="ARBA00022840"/>
    </source>
</evidence>
<keyword evidence="7" id="KW-1133">Transmembrane helix</keyword>
<dbReference type="InterPro" id="IPR045886">
    <property type="entry name" value="ThiF/MoeB/HesA"/>
</dbReference>
<keyword evidence="13" id="KW-1185">Reference proteome</keyword>
<keyword evidence="6" id="KW-0067">ATP-binding</keyword>
<sequence length="259" mass="27924">MSVDLRFGGIVRLYGEDAFAAFQNAHVCVIGIGGVGSWVAEALARSGIGEITLIDQDDVCETNINRQIHAVTDTVGRDKNTVMAERIYGINPECLVHEEACFISKENVAELIDDRFDYVIDAIDSVKDKAAVIAHCRRNKVPVVTVGGAGGQVDPTAVTVVDLSKTYNDPLAAKTRSFLRRHYGFNKTGKKFSVECVFSTEQLKYPQPDGSVCNQKTVTDGQTRLDCSGGFGAATVVTATFGMIAASRALNRIAERAKA</sequence>
<reference evidence="12 13" key="1">
    <citation type="submission" date="2019-01" db="EMBL/GenBank/DDBJ databases">
        <authorList>
            <person name="Chen W.-M."/>
        </authorList>
    </citation>
    <scope>NUCLEOTIDE SEQUENCE [LARGE SCALE GENOMIC DNA]</scope>
    <source>
        <strain evidence="12 13">HPM-16</strain>
    </source>
</reference>
<feature type="domain" description="THIF-type NAD/FAD binding fold" evidence="11">
    <location>
        <begin position="12"/>
        <end position="254"/>
    </location>
</feature>
<dbReference type="PANTHER" id="PTHR43267:SF1">
    <property type="entry name" value="TRNA THREONYLCARBAMOYLADENOSINE DEHYDRATASE"/>
    <property type="match status" value="1"/>
</dbReference>
<evidence type="ECO:0000259" key="11">
    <source>
        <dbReference type="Pfam" id="PF00899"/>
    </source>
</evidence>
<comment type="subcellular location">
    <subcellularLocation>
        <location evidence="1">Membrane</location>
        <topology evidence="1">Single-pass membrane protein</topology>
    </subcellularLocation>
</comment>
<dbReference type="EMBL" id="SACQ01000001">
    <property type="protein sequence ID" value="RVU32827.1"/>
    <property type="molecule type" value="Genomic_DNA"/>
</dbReference>
<comment type="similarity">
    <text evidence="2">Belongs to the HesA/MoeB/ThiF family.</text>
</comment>
<dbReference type="InterPro" id="IPR035985">
    <property type="entry name" value="Ubiquitin-activating_enz"/>
</dbReference>
<evidence type="ECO:0000256" key="9">
    <source>
        <dbReference type="ARBA" id="ARBA00074884"/>
    </source>
</evidence>
<dbReference type="GO" id="GO:0016020">
    <property type="term" value="C:membrane"/>
    <property type="evidence" value="ECO:0007669"/>
    <property type="project" value="UniProtKB-SubCell"/>
</dbReference>
<dbReference type="AlphaFoldDB" id="A0A437QE61"/>
<keyword evidence="8" id="KW-0472">Membrane</keyword>
<dbReference type="GO" id="GO:0005524">
    <property type="term" value="F:ATP binding"/>
    <property type="evidence" value="ECO:0007669"/>
    <property type="project" value="UniProtKB-KW"/>
</dbReference>
<evidence type="ECO:0000313" key="12">
    <source>
        <dbReference type="EMBL" id="RVU32827.1"/>
    </source>
</evidence>
<name>A0A437QE61_9GAMM</name>
<dbReference type="Proteomes" id="UP000282818">
    <property type="component" value="Unassembled WGS sequence"/>
</dbReference>
<proteinExistence type="inferred from homology"/>
<dbReference type="GO" id="GO:0061503">
    <property type="term" value="F:tRNA threonylcarbamoyladenosine dehydratase"/>
    <property type="evidence" value="ECO:0007669"/>
    <property type="project" value="TreeGrafter"/>
</dbReference>
<keyword evidence="5" id="KW-0547">Nucleotide-binding</keyword>
<evidence type="ECO:0000256" key="2">
    <source>
        <dbReference type="ARBA" id="ARBA00009919"/>
    </source>
</evidence>
<evidence type="ECO:0000313" key="13">
    <source>
        <dbReference type="Proteomes" id="UP000282818"/>
    </source>
</evidence>
<gene>
    <name evidence="12" type="primary">tcdA</name>
    <name evidence="12" type="ORF">EOE65_04000</name>
</gene>